<comment type="caution">
    <text evidence="9">The sequence shown here is derived from an EMBL/GenBank/DDBJ whole genome shotgun (WGS) entry which is preliminary data.</text>
</comment>
<feature type="transmembrane region" description="Helical" evidence="7">
    <location>
        <begin position="214"/>
        <end position="236"/>
    </location>
</feature>
<evidence type="ECO:0000256" key="3">
    <source>
        <dbReference type="ARBA" id="ARBA00022519"/>
    </source>
</evidence>
<feature type="transmembrane region" description="Helical" evidence="7">
    <location>
        <begin position="376"/>
        <end position="393"/>
    </location>
</feature>
<evidence type="ECO:0000256" key="7">
    <source>
        <dbReference type="RuleBase" id="RU369079"/>
    </source>
</evidence>
<dbReference type="PANTHER" id="PTHR33362">
    <property type="entry name" value="SIALIC ACID TRAP TRANSPORTER PERMEASE PROTEIN SIAT-RELATED"/>
    <property type="match status" value="1"/>
</dbReference>
<dbReference type="PANTHER" id="PTHR33362:SF2">
    <property type="entry name" value="TRAP TRANSPORTER LARGE PERMEASE PROTEIN"/>
    <property type="match status" value="1"/>
</dbReference>
<dbReference type="Pfam" id="PF06808">
    <property type="entry name" value="DctM"/>
    <property type="match status" value="1"/>
</dbReference>
<feature type="transmembrane region" description="Helical" evidence="7">
    <location>
        <begin position="134"/>
        <end position="156"/>
    </location>
</feature>
<protein>
    <recommendedName>
        <fullName evidence="7">TRAP transporter large permease protein</fullName>
    </recommendedName>
</protein>
<comment type="function">
    <text evidence="7">Part of the tripartite ATP-independent periplasmic (TRAP) transport system.</text>
</comment>
<organism evidence="9 10">
    <name type="scientific">Curvibacter microcysteis</name>
    <dbReference type="NCBI Taxonomy" id="3026419"/>
    <lineage>
        <taxon>Bacteria</taxon>
        <taxon>Pseudomonadati</taxon>
        <taxon>Pseudomonadota</taxon>
        <taxon>Betaproteobacteria</taxon>
        <taxon>Burkholderiales</taxon>
        <taxon>Comamonadaceae</taxon>
        <taxon>Curvibacter</taxon>
    </lineage>
</organism>
<comment type="subunit">
    <text evidence="7">The complex comprises the extracytoplasmic solute receptor protein and the two transmembrane proteins.</text>
</comment>
<keyword evidence="10" id="KW-1185">Reference proteome</keyword>
<evidence type="ECO:0000313" key="9">
    <source>
        <dbReference type="EMBL" id="MDD0815453.1"/>
    </source>
</evidence>
<evidence type="ECO:0000313" key="10">
    <source>
        <dbReference type="Proteomes" id="UP001528672"/>
    </source>
</evidence>
<reference evidence="9 10" key="1">
    <citation type="submission" date="2023-02" db="EMBL/GenBank/DDBJ databases">
        <title>Bacterial whole genome sequence for Curvibacter sp. HBC28.</title>
        <authorList>
            <person name="Le V."/>
            <person name="Ko S.-R."/>
            <person name="Ahn C.-Y."/>
            <person name="Oh H.-M."/>
        </authorList>
    </citation>
    <scope>NUCLEOTIDE SEQUENCE [LARGE SCALE GENOMIC DNA]</scope>
    <source>
        <strain evidence="9 10">HBC28</strain>
    </source>
</reference>
<feature type="transmembrane region" description="Helical" evidence="7">
    <location>
        <begin position="168"/>
        <end position="193"/>
    </location>
</feature>
<proteinExistence type="inferred from homology"/>
<keyword evidence="3 7" id="KW-0997">Cell inner membrane</keyword>
<name>A0ABT5MFW0_9BURK</name>
<feature type="transmembrane region" description="Helical" evidence="7">
    <location>
        <begin position="314"/>
        <end position="339"/>
    </location>
</feature>
<dbReference type="InterPro" id="IPR004681">
    <property type="entry name" value="TRAP_DctM"/>
</dbReference>
<evidence type="ECO:0000256" key="1">
    <source>
        <dbReference type="ARBA" id="ARBA00004429"/>
    </source>
</evidence>
<feature type="transmembrane region" description="Helical" evidence="7">
    <location>
        <begin position="242"/>
        <end position="260"/>
    </location>
</feature>
<dbReference type="EMBL" id="JAQSIO010000004">
    <property type="protein sequence ID" value="MDD0815453.1"/>
    <property type="molecule type" value="Genomic_DNA"/>
</dbReference>
<dbReference type="RefSeq" id="WP_273927147.1">
    <property type="nucleotide sequence ID" value="NZ_JAQSIN010000001.1"/>
</dbReference>
<evidence type="ECO:0000259" key="8">
    <source>
        <dbReference type="Pfam" id="PF06808"/>
    </source>
</evidence>
<gene>
    <name evidence="9" type="ORF">PSQ39_12525</name>
</gene>
<comment type="subcellular location">
    <subcellularLocation>
        <location evidence="1 7">Cell inner membrane</location>
        <topology evidence="1 7">Multi-pass membrane protein</topology>
    </subcellularLocation>
</comment>
<keyword evidence="7" id="KW-0813">Transport</keyword>
<evidence type="ECO:0000256" key="6">
    <source>
        <dbReference type="ARBA" id="ARBA00023136"/>
    </source>
</evidence>
<feature type="domain" description="TRAP C4-dicarboxylate transport system permease DctM subunit" evidence="8">
    <location>
        <begin position="8"/>
        <end position="416"/>
    </location>
</feature>
<feature type="transmembrane region" description="Helical" evidence="7">
    <location>
        <begin position="400"/>
        <end position="421"/>
    </location>
</feature>
<accession>A0ABT5MFW0</accession>
<feature type="transmembrane region" description="Helical" evidence="7">
    <location>
        <begin position="272"/>
        <end position="294"/>
    </location>
</feature>
<feature type="transmembrane region" description="Helical" evidence="7">
    <location>
        <begin position="52"/>
        <end position="73"/>
    </location>
</feature>
<evidence type="ECO:0000256" key="4">
    <source>
        <dbReference type="ARBA" id="ARBA00022692"/>
    </source>
</evidence>
<keyword evidence="4 7" id="KW-0812">Transmembrane</keyword>
<sequence>MALTILCISFALFLLLGVPVAFSIGLSALATLLYEGLPLAVGFQQMTSGMSIFSFLAIPFFIFAGELMLYGGIADRIVDLARNLVGHVRGGLGMSNVVACTLFGGVSGSPVADVSAMGAVMIPMMKKEGYHADYAVNVTTHAALVGALMPTSHNLIIYSLAAGGKVSIASLILAALLPAVILTLCNLAAAYLVAIRRGYPAGSFPGWAIVARSLAAALPGLMIVVLILGGILSGVFTATESAAVAVLYALGLTVLVYRSIQREHFIKAAAKAVKTTGVVLMLIGISSTFGYLISLYSVAELTGAMLSQLTTQPWLIFLLVNVLLFVLGTFLDMAATILLCTPIFLPICQQYGMSSVQFGIMLLINCALGLNTPPVGTTQFVGCAIGGVSVGTVMRTIWPFYGALIFALLLVTYVPGFSMWLPSLVTGRPVL</sequence>
<dbReference type="PIRSF" id="PIRSF006066">
    <property type="entry name" value="HI0050"/>
    <property type="match status" value="1"/>
</dbReference>
<comment type="caution">
    <text evidence="7">Lacks conserved residue(s) required for the propagation of feature annotation.</text>
</comment>
<comment type="similarity">
    <text evidence="7">Belongs to the TRAP transporter large permease family.</text>
</comment>
<evidence type="ECO:0000256" key="5">
    <source>
        <dbReference type="ARBA" id="ARBA00022989"/>
    </source>
</evidence>
<dbReference type="Proteomes" id="UP001528672">
    <property type="component" value="Unassembled WGS sequence"/>
</dbReference>
<evidence type="ECO:0000256" key="2">
    <source>
        <dbReference type="ARBA" id="ARBA00022475"/>
    </source>
</evidence>
<dbReference type="NCBIfam" id="TIGR00786">
    <property type="entry name" value="dctM"/>
    <property type="match status" value="1"/>
</dbReference>
<keyword evidence="5 7" id="KW-1133">Transmembrane helix</keyword>
<dbReference type="InterPro" id="IPR010656">
    <property type="entry name" value="DctM"/>
</dbReference>
<keyword evidence="2" id="KW-1003">Cell membrane</keyword>
<keyword evidence="6 7" id="KW-0472">Membrane</keyword>